<evidence type="ECO:0000313" key="2">
    <source>
        <dbReference type="Proteomes" id="UP000054653"/>
    </source>
</evidence>
<dbReference type="AlphaFoldDB" id="A0A0V1CAY1"/>
<evidence type="ECO:0000313" key="1">
    <source>
        <dbReference type="EMBL" id="KRY46190.1"/>
    </source>
</evidence>
<dbReference type="EMBL" id="JYDI01000302">
    <property type="protein sequence ID" value="KRY46190.1"/>
    <property type="molecule type" value="Genomic_DNA"/>
</dbReference>
<gene>
    <name evidence="1" type="ORF">T03_6446</name>
</gene>
<accession>A0A0V1CAY1</accession>
<comment type="caution">
    <text evidence="1">The sequence shown here is derived from an EMBL/GenBank/DDBJ whole genome shotgun (WGS) entry which is preliminary data.</text>
</comment>
<protein>
    <submittedName>
        <fullName evidence="1">Uncharacterized protein</fullName>
    </submittedName>
</protein>
<name>A0A0V1CAY1_TRIBR</name>
<dbReference type="Proteomes" id="UP000054653">
    <property type="component" value="Unassembled WGS sequence"/>
</dbReference>
<sequence length="65" mass="7234">MAAVIVTGHTTEGSGQRIRRNIVLPRAMNNVEVIHEAHRLLISLYWEMPSCQIMLPMSDGFDGGL</sequence>
<organism evidence="1 2">
    <name type="scientific">Trichinella britovi</name>
    <name type="common">Parasitic roundworm</name>
    <dbReference type="NCBI Taxonomy" id="45882"/>
    <lineage>
        <taxon>Eukaryota</taxon>
        <taxon>Metazoa</taxon>
        <taxon>Ecdysozoa</taxon>
        <taxon>Nematoda</taxon>
        <taxon>Enoplea</taxon>
        <taxon>Dorylaimia</taxon>
        <taxon>Trichinellida</taxon>
        <taxon>Trichinellidae</taxon>
        <taxon>Trichinella</taxon>
    </lineage>
</organism>
<proteinExistence type="predicted"/>
<reference evidence="1 2" key="1">
    <citation type="submission" date="2015-01" db="EMBL/GenBank/DDBJ databases">
        <title>Evolution of Trichinella species and genotypes.</title>
        <authorList>
            <person name="Korhonen P.K."/>
            <person name="Edoardo P."/>
            <person name="Giuseppe L.R."/>
            <person name="Gasser R.B."/>
        </authorList>
    </citation>
    <scope>NUCLEOTIDE SEQUENCE [LARGE SCALE GENOMIC DNA]</scope>
    <source>
        <strain evidence="1">ISS120</strain>
    </source>
</reference>
<keyword evidence="2" id="KW-1185">Reference proteome</keyword>